<dbReference type="GeneID" id="66260248"/>
<dbReference type="EMBL" id="CP016303">
    <property type="protein sequence ID" value="ASX25759.1"/>
    <property type="molecule type" value="Genomic_DNA"/>
</dbReference>
<dbReference type="Proteomes" id="UP000216438">
    <property type="component" value="Chromosome"/>
</dbReference>
<evidence type="ECO:0000313" key="3">
    <source>
        <dbReference type="Proteomes" id="UP000216438"/>
    </source>
</evidence>
<name>A0A249DWL7_9ENTR</name>
<evidence type="ECO:0000256" key="1">
    <source>
        <dbReference type="HAMAP-Rule" id="MF_01077"/>
    </source>
</evidence>
<dbReference type="PANTHER" id="PTHR33867">
    <property type="entry name" value="RIBOSOME MATURATION FACTOR RIMP"/>
    <property type="match status" value="1"/>
</dbReference>
<dbReference type="Pfam" id="PF17384">
    <property type="entry name" value="DUF150_C"/>
    <property type="match status" value="1"/>
</dbReference>
<keyword evidence="1" id="KW-0963">Cytoplasm</keyword>
<dbReference type="PANTHER" id="PTHR33867:SF1">
    <property type="entry name" value="RIBOSOME MATURATION FACTOR RIMP"/>
    <property type="match status" value="1"/>
</dbReference>
<dbReference type="Gene3D" id="2.30.30.180">
    <property type="entry name" value="Ribosome maturation factor RimP, C-terminal domain"/>
    <property type="match status" value="1"/>
</dbReference>
<dbReference type="InterPro" id="IPR028998">
    <property type="entry name" value="RimP_C"/>
</dbReference>
<sequence length="150" mass="16821">MSILVKKLKKIITAPVEGLGYELVGIEFIQSRQSVLRIYIDHEEGVTVDSCADVSKEVSLVLDVEDPITVPYNLEISSPGLDRPLFTARHYAQFIGEKVNLMLRMAIQNQRKWQGIIKSVDGESIIVAVNQKDEVFALSNIQKANLVPHF</sequence>
<dbReference type="FunFam" id="2.30.30.180:FF:000001">
    <property type="entry name" value="Ribosome maturation factor RimP"/>
    <property type="match status" value="1"/>
</dbReference>
<dbReference type="RefSeq" id="WP_016856908.1">
    <property type="nucleotide sequence ID" value="NZ_CP016303.1"/>
</dbReference>
<organism evidence="2 3">
    <name type="scientific">Candidatus Hamiltonella defensa</name>
    <name type="common">Bemisia tabaci</name>
    <dbReference type="NCBI Taxonomy" id="672795"/>
    <lineage>
        <taxon>Bacteria</taxon>
        <taxon>Pseudomonadati</taxon>
        <taxon>Pseudomonadota</taxon>
        <taxon>Gammaproteobacteria</taxon>
        <taxon>Enterobacterales</taxon>
        <taxon>Enterobacteriaceae</taxon>
        <taxon>aphid secondary symbionts</taxon>
        <taxon>Candidatus Williamhamiltonella</taxon>
    </lineage>
</organism>
<dbReference type="CDD" id="cd01734">
    <property type="entry name" value="YlxS_C"/>
    <property type="match status" value="1"/>
</dbReference>
<dbReference type="GO" id="GO:0006412">
    <property type="term" value="P:translation"/>
    <property type="evidence" value="ECO:0007669"/>
    <property type="project" value="TreeGrafter"/>
</dbReference>
<reference evidence="3" key="1">
    <citation type="submission" date="2016-06" db="EMBL/GenBank/DDBJ databases">
        <authorList>
            <person name="Chen W."/>
            <person name="Hasegawa D.K."/>
        </authorList>
    </citation>
    <scope>NUCLEOTIDE SEQUENCE [LARGE SCALE GENOMIC DNA]</scope>
    <source>
        <strain evidence="3">MEAM1</strain>
    </source>
</reference>
<dbReference type="AlphaFoldDB" id="A0A249DWL7"/>
<dbReference type="InterPro" id="IPR036847">
    <property type="entry name" value="RimP_C_sf"/>
</dbReference>
<dbReference type="HAMAP" id="MF_01077">
    <property type="entry name" value="RimP"/>
    <property type="match status" value="1"/>
</dbReference>
<proteinExistence type="inferred from homology"/>
<dbReference type="InterPro" id="IPR035956">
    <property type="entry name" value="RimP_N_sf"/>
</dbReference>
<gene>
    <name evidence="1" type="primary">rimP</name>
    <name evidence="2" type="ORF">BA171_00885</name>
</gene>
<dbReference type="Gene3D" id="3.30.300.70">
    <property type="entry name" value="RimP-like superfamily, N-terminal"/>
    <property type="match status" value="1"/>
</dbReference>
<dbReference type="InterPro" id="IPR028989">
    <property type="entry name" value="RimP_N"/>
</dbReference>
<evidence type="ECO:0000313" key="2">
    <source>
        <dbReference type="EMBL" id="ASX25759.1"/>
    </source>
</evidence>
<comment type="subcellular location">
    <subcellularLocation>
        <location evidence="1">Cytoplasm</location>
    </subcellularLocation>
</comment>
<dbReference type="SUPFAM" id="SSF75420">
    <property type="entry name" value="YhbC-like, N-terminal domain"/>
    <property type="match status" value="1"/>
</dbReference>
<accession>A0A249DWL7</accession>
<dbReference type="GO" id="GO:0000028">
    <property type="term" value="P:ribosomal small subunit assembly"/>
    <property type="evidence" value="ECO:0007669"/>
    <property type="project" value="TreeGrafter"/>
</dbReference>
<comment type="similarity">
    <text evidence="1">Belongs to the RimP family.</text>
</comment>
<dbReference type="InterPro" id="IPR003728">
    <property type="entry name" value="Ribosome_maturation_RimP"/>
</dbReference>
<keyword evidence="1" id="KW-0690">Ribosome biogenesis</keyword>
<dbReference type="NCBIfam" id="NF000927">
    <property type="entry name" value="PRK00092.1-1"/>
    <property type="match status" value="1"/>
</dbReference>
<reference evidence="2 3" key="2">
    <citation type="submission" date="2017-09" db="EMBL/GenBank/DDBJ databases">
        <title>The genome of whitefly Bemisia tabaci, a global crop pest, provides novel insights into virus transmission, host adaptation and insecticide resistance.</title>
        <authorList>
            <person name="Kaur N."/>
            <person name="Kliot A."/>
            <person name="Pinheiro P.V."/>
            <person name="Luan J."/>
            <person name="Zheng Y."/>
            <person name="Liu W."/>
            <person name="Sun H."/>
            <person name="Yang X."/>
            <person name="Xu Y."/>
            <person name="Luo Y."/>
            <person name="Kruse A."/>
            <person name="Fisher T.W."/>
            <person name="Nelson D.R."/>
            <person name="Elimelech M."/>
            <person name="MacCoss M."/>
            <person name="Johnson R."/>
            <person name="Cohen E."/>
            <person name="Hunter W.B."/>
            <person name="Brown J.K."/>
            <person name="Jander G."/>
            <person name="Cilia M."/>
            <person name="Douglas A.E."/>
            <person name="Ghanim M."/>
            <person name="Simmons A.M."/>
            <person name="Wintermantel W.M."/>
            <person name="Ling K.-S."/>
            <person name="Fei Z."/>
        </authorList>
    </citation>
    <scope>NUCLEOTIDE SEQUENCE [LARGE SCALE GENOMIC DNA]</scope>
    <source>
        <strain evidence="2 3">MEAM1</strain>
    </source>
</reference>
<dbReference type="SUPFAM" id="SSF74942">
    <property type="entry name" value="YhbC-like, C-terminal domain"/>
    <property type="match status" value="1"/>
</dbReference>
<comment type="function">
    <text evidence="1">Required for maturation of 30S ribosomal subunits.</text>
</comment>
<dbReference type="FunFam" id="3.30.300.70:FF:000001">
    <property type="entry name" value="Ribosome maturation factor RimP"/>
    <property type="match status" value="1"/>
</dbReference>
<dbReference type="GO" id="GO:0005829">
    <property type="term" value="C:cytosol"/>
    <property type="evidence" value="ECO:0007669"/>
    <property type="project" value="TreeGrafter"/>
</dbReference>
<dbReference type="Pfam" id="PF02576">
    <property type="entry name" value="RimP_N"/>
    <property type="match status" value="1"/>
</dbReference>
<protein>
    <recommendedName>
        <fullName evidence="1">Ribosome maturation factor RimP</fullName>
    </recommendedName>
</protein>